<dbReference type="GO" id="GO:0004632">
    <property type="term" value="F:phosphopantothenate--cysteine ligase activity"/>
    <property type="evidence" value="ECO:0007669"/>
    <property type="project" value="UniProtKB-UniRule"/>
</dbReference>
<feature type="binding site" evidence="3">
    <location>
        <position position="329"/>
    </location>
    <ligand>
        <name>CTP</name>
        <dbReference type="ChEBI" id="CHEBI:37563"/>
    </ligand>
</feature>
<dbReference type="KEGG" id="soh:D1869_00780"/>
<dbReference type="PANTHER" id="PTHR14359">
    <property type="entry name" value="HOMO-OLIGOMERIC FLAVIN CONTAINING CYS DECARBOXYLASE FAMILY"/>
    <property type="match status" value="1"/>
</dbReference>
<dbReference type="EC" id="6.3.2.5" evidence="3"/>
<comment type="similarity">
    <text evidence="3">In the N-terminal section; belongs to the HFCD (homo-oligomeric flavin containing Cys decarboxylase) superfamily.</text>
</comment>
<dbReference type="InterPro" id="IPR007085">
    <property type="entry name" value="DNA/pantothenate-metab_flavo_C"/>
</dbReference>
<dbReference type="GO" id="GO:0015941">
    <property type="term" value="P:pantothenate catabolic process"/>
    <property type="evidence" value="ECO:0007669"/>
    <property type="project" value="InterPro"/>
</dbReference>
<comment type="caution">
    <text evidence="3">Lacks conserved residue(s) required for the propagation of feature annotation.</text>
</comment>
<protein>
    <recommendedName>
        <fullName evidence="3">Coenzyme A biosynthesis bifunctional protein CoaBC</fullName>
    </recommendedName>
    <alternativeName>
        <fullName evidence="3">DNA/pantothenate metabolism flavoprotein</fullName>
    </alternativeName>
    <alternativeName>
        <fullName evidence="3">Phosphopantothenoylcysteine synthetase/decarboxylase</fullName>
        <shortName evidence="3">PPCS-PPCDC</shortName>
    </alternativeName>
    <domain>
        <recommendedName>
            <fullName evidence="3">Phosphopantothenoylcysteine decarboxylase</fullName>
            <shortName evidence="3">PPC decarboxylase</shortName>
            <shortName evidence="3">PPC-DC</shortName>
            <ecNumber evidence="3">4.1.1.36</ecNumber>
        </recommendedName>
        <alternativeName>
            <fullName evidence="3">CoaC</fullName>
        </alternativeName>
    </domain>
    <domain>
        <recommendedName>
            <fullName evidence="3">Phosphopantothenate--cysteine ligase</fullName>
            <ecNumber evidence="3">6.3.2.5</ecNumber>
        </recommendedName>
        <alternativeName>
            <fullName evidence="3">CoaB</fullName>
        </alternativeName>
        <alternativeName>
            <fullName evidence="3">Phosphopantothenoylcysteine synthetase</fullName>
            <shortName evidence="3">PPC synthetase</shortName>
            <shortName evidence="3">PPC-S</shortName>
        </alternativeName>
    </domain>
</protein>
<dbReference type="EC" id="4.1.1.36" evidence="3"/>
<dbReference type="InterPro" id="IPR035929">
    <property type="entry name" value="CoaB-like_sf"/>
</dbReference>
<evidence type="ECO:0000259" key="4">
    <source>
        <dbReference type="Pfam" id="PF02441"/>
    </source>
</evidence>
<accession>A0A650CDM8</accession>
<dbReference type="GO" id="GO:0071513">
    <property type="term" value="C:phosphopantothenoylcysteine decarboxylase complex"/>
    <property type="evidence" value="ECO:0007669"/>
    <property type="project" value="TreeGrafter"/>
</dbReference>
<dbReference type="GO" id="GO:0015937">
    <property type="term" value="P:coenzyme A biosynthetic process"/>
    <property type="evidence" value="ECO:0007669"/>
    <property type="project" value="UniProtKB-UniRule"/>
</dbReference>
<comment type="cofactor">
    <cofactor evidence="3">
        <name>FMN</name>
        <dbReference type="ChEBI" id="CHEBI:58210"/>
    </cofactor>
    <text evidence="3">Binds 1 FMN per subunit.</text>
</comment>
<keyword evidence="3" id="KW-0285">Flavoprotein</keyword>
<evidence type="ECO:0000256" key="1">
    <source>
        <dbReference type="ARBA" id="ARBA00022793"/>
    </source>
</evidence>
<comment type="pathway">
    <text evidence="3">Cofactor biosynthesis; coenzyme A biosynthesis.</text>
</comment>
<evidence type="ECO:0000256" key="3">
    <source>
        <dbReference type="HAMAP-Rule" id="MF_02225"/>
    </source>
</evidence>
<sequence length="412" mass="45489">MAIHPSKKIIGEISSELLNKKILVGVTGSVSIYKTIDLVRSLMRLGAEVQVIMSKDASKLVSPTMFEWATGNPVITKISGGIEHVTLAEDYDAYVVAPATANTISKIVNGIADTPITVTALNFIGLKKPLILVPAMHLPMYFTPQMINNINKLNEIGVIVVEPFLVRDVAHYPDIEYLSNYISTLLLRGKDLEGLKIVVTAGPTREHLDPVRFISNPSSGTMGVAIANEAYFRGADVVLVHGPLSTHIKPYVKKKVQVETTDEMANEVKKFVETGYNIVILAGAPADYKFKNIASSKIDSHTETPTVELEKTVKISSIIRKYNVFLVGFAAETVKDDNELIEKGKIKKERHGFDLLIANNASRKDIAFSSDFNEVIVIGNNFIKKINKNYKTVIAREILDIVKQEYKVQKHG</sequence>
<feature type="binding site" evidence="3">
    <location>
        <position position="297"/>
    </location>
    <ligand>
        <name>CTP</name>
        <dbReference type="ChEBI" id="CHEBI:37563"/>
    </ligand>
</feature>
<feature type="region of interest" description="Phosphopantothenoylcysteine decarboxylase" evidence="3">
    <location>
        <begin position="1"/>
        <end position="196"/>
    </location>
</feature>
<dbReference type="RefSeq" id="WP_156013521.1">
    <property type="nucleotide sequence ID" value="NZ_CP045484.1"/>
</dbReference>
<comment type="catalytic activity">
    <reaction evidence="3">
        <text>N-[(R)-4-phosphopantothenoyl]-L-cysteine + H(+) = (R)-4'-phosphopantetheine + CO2</text>
        <dbReference type="Rhea" id="RHEA:16793"/>
        <dbReference type="ChEBI" id="CHEBI:15378"/>
        <dbReference type="ChEBI" id="CHEBI:16526"/>
        <dbReference type="ChEBI" id="CHEBI:59458"/>
        <dbReference type="ChEBI" id="CHEBI:61723"/>
        <dbReference type="EC" id="4.1.1.36"/>
    </reaction>
</comment>
<dbReference type="EMBL" id="CP045484">
    <property type="protein sequence ID" value="QGR15884.1"/>
    <property type="molecule type" value="Genomic_DNA"/>
</dbReference>
<comment type="cofactor">
    <cofactor evidence="3">
        <name>Mg(2+)</name>
        <dbReference type="ChEBI" id="CHEBI:18420"/>
    </cofactor>
</comment>
<dbReference type="Proteomes" id="UP000427373">
    <property type="component" value="Chromosome"/>
</dbReference>
<keyword evidence="1 3" id="KW-0210">Decarboxylase</keyword>
<dbReference type="GeneID" id="42799738"/>
<evidence type="ECO:0000313" key="8">
    <source>
        <dbReference type="Proteomes" id="UP000427373"/>
    </source>
</evidence>
<feature type="domain" description="DNA/pantothenate metabolism flavoprotein C-terminal" evidence="5">
    <location>
        <begin position="192"/>
        <end position="404"/>
    </location>
</feature>
<keyword evidence="3" id="KW-0288">FMN</keyword>
<feature type="binding site" evidence="3">
    <location>
        <position position="287"/>
    </location>
    <ligand>
        <name>CTP</name>
        <dbReference type="ChEBI" id="CHEBI:37563"/>
    </ligand>
</feature>
<dbReference type="UniPathway" id="UPA00241"/>
<organism evidence="7 8">
    <name type="scientific">Sulfurisphaera ohwakuensis</name>
    <dbReference type="NCBI Taxonomy" id="69656"/>
    <lineage>
        <taxon>Archaea</taxon>
        <taxon>Thermoproteota</taxon>
        <taxon>Thermoprotei</taxon>
        <taxon>Sulfolobales</taxon>
        <taxon>Sulfolobaceae</taxon>
        <taxon>Sulfurisphaera</taxon>
    </lineage>
</organism>
<dbReference type="Pfam" id="PF04127">
    <property type="entry name" value="DFP"/>
    <property type="match status" value="1"/>
</dbReference>
<evidence type="ECO:0000313" key="9">
    <source>
        <dbReference type="Proteomes" id="UP000582213"/>
    </source>
</evidence>
<dbReference type="NCBIfam" id="TIGR00521">
    <property type="entry name" value="coaBC_dfp"/>
    <property type="match status" value="1"/>
</dbReference>
<dbReference type="Gene3D" id="3.40.50.10300">
    <property type="entry name" value="CoaB-like"/>
    <property type="match status" value="1"/>
</dbReference>
<evidence type="ECO:0000313" key="6">
    <source>
        <dbReference type="EMBL" id="MBB5253206.1"/>
    </source>
</evidence>
<feature type="binding site" evidence="3">
    <location>
        <position position="347"/>
    </location>
    <ligand>
        <name>CTP</name>
        <dbReference type="ChEBI" id="CHEBI:37563"/>
    </ligand>
</feature>
<keyword evidence="8" id="KW-1185">Reference proteome</keyword>
<dbReference type="GO" id="GO:0010181">
    <property type="term" value="F:FMN binding"/>
    <property type="evidence" value="ECO:0007669"/>
    <property type="project" value="UniProtKB-UniRule"/>
</dbReference>
<evidence type="ECO:0000313" key="7">
    <source>
        <dbReference type="EMBL" id="QGR15884.1"/>
    </source>
</evidence>
<dbReference type="PANTHER" id="PTHR14359:SF6">
    <property type="entry name" value="PHOSPHOPANTOTHENOYLCYSTEINE DECARBOXYLASE"/>
    <property type="match status" value="1"/>
</dbReference>
<comment type="function">
    <text evidence="3">Catalyzes two sequential steps in the biosynthesis of coenzyme A. In the first step cysteine is conjugated to 4'-phosphopantothenate to form 4-phosphopantothenoylcysteine. In the second step the latter compound is decarboxylated to form 4'-phosphopantotheine.</text>
</comment>
<dbReference type="Proteomes" id="UP000582213">
    <property type="component" value="Unassembled WGS sequence"/>
</dbReference>
<reference evidence="6 9" key="2">
    <citation type="submission" date="2020-08" db="EMBL/GenBank/DDBJ databases">
        <title>Genomic Encyclopedia of Type Strains, Phase IV (KMG-IV): sequencing the most valuable type-strain genomes for metagenomic binning, comparative biology and taxonomic classification.</title>
        <authorList>
            <person name="Goeker M."/>
        </authorList>
    </citation>
    <scope>NUCLEOTIDE SEQUENCE [LARGE SCALE GENOMIC DNA]</scope>
    <source>
        <strain evidence="6 9">DSM 12421</strain>
    </source>
</reference>
<gene>
    <name evidence="3 7" type="primary">coaBC</name>
    <name evidence="7" type="ORF">D1869_00780</name>
    <name evidence="6" type="ORF">HNQ62_000948</name>
</gene>
<dbReference type="OrthoDB" id="10536at2157"/>
<keyword evidence="3 7" id="KW-0436">Ligase</keyword>
<dbReference type="EMBL" id="JACHFY010000003">
    <property type="protein sequence ID" value="MBB5253206.1"/>
    <property type="molecule type" value="Genomic_DNA"/>
</dbReference>
<feature type="region of interest" description="Phosphopantothenate--cysteine ligase" evidence="3">
    <location>
        <begin position="197"/>
        <end position="412"/>
    </location>
</feature>
<dbReference type="SUPFAM" id="SSF102645">
    <property type="entry name" value="CoaB-like"/>
    <property type="match status" value="1"/>
</dbReference>
<dbReference type="GO" id="GO:0046872">
    <property type="term" value="F:metal ion binding"/>
    <property type="evidence" value="ECO:0007669"/>
    <property type="project" value="UniProtKB-KW"/>
</dbReference>
<dbReference type="InterPro" id="IPR005252">
    <property type="entry name" value="CoaBC"/>
</dbReference>
<name>A0A650CDM8_SULOH</name>
<keyword evidence="3" id="KW-0511">Multifunctional enzyme</keyword>
<proteinExistence type="inferred from homology"/>
<keyword evidence="3" id="KW-0479">Metal-binding</keyword>
<dbReference type="SUPFAM" id="SSF52507">
    <property type="entry name" value="Homo-oligomeric flavin-containing Cys decarboxylases, HFCD"/>
    <property type="match status" value="1"/>
</dbReference>
<dbReference type="Pfam" id="PF02441">
    <property type="entry name" value="Flavoprotein"/>
    <property type="match status" value="1"/>
</dbReference>
<dbReference type="HAMAP" id="MF_02225">
    <property type="entry name" value="CoaBC"/>
    <property type="match status" value="1"/>
</dbReference>
<dbReference type="GO" id="GO:0004633">
    <property type="term" value="F:phosphopantothenoylcysteine decarboxylase activity"/>
    <property type="evidence" value="ECO:0007669"/>
    <property type="project" value="UniProtKB-UniRule"/>
</dbReference>
<evidence type="ECO:0000259" key="5">
    <source>
        <dbReference type="Pfam" id="PF04127"/>
    </source>
</evidence>
<dbReference type="AlphaFoldDB" id="A0A650CDM8"/>
<feature type="domain" description="Flavoprotein" evidence="4">
    <location>
        <begin position="20"/>
        <end position="157"/>
    </location>
</feature>
<comment type="catalytic activity">
    <reaction evidence="3">
        <text>(R)-4'-phosphopantothenate + L-cysteine + CTP = N-[(R)-4-phosphopantothenoyl]-L-cysteine + CMP + diphosphate + H(+)</text>
        <dbReference type="Rhea" id="RHEA:19397"/>
        <dbReference type="ChEBI" id="CHEBI:10986"/>
        <dbReference type="ChEBI" id="CHEBI:15378"/>
        <dbReference type="ChEBI" id="CHEBI:33019"/>
        <dbReference type="ChEBI" id="CHEBI:35235"/>
        <dbReference type="ChEBI" id="CHEBI:37563"/>
        <dbReference type="ChEBI" id="CHEBI:59458"/>
        <dbReference type="ChEBI" id="CHEBI:60377"/>
        <dbReference type="EC" id="6.3.2.5"/>
    </reaction>
</comment>
<comment type="similarity">
    <text evidence="3">In the C-terminal section; belongs to the PPC synthetase family.</text>
</comment>
<dbReference type="Gene3D" id="3.40.50.1950">
    <property type="entry name" value="Flavin prenyltransferase-like"/>
    <property type="match status" value="1"/>
</dbReference>
<dbReference type="InterPro" id="IPR003382">
    <property type="entry name" value="Flavoprotein"/>
</dbReference>
<keyword evidence="2 3" id="KW-0456">Lyase</keyword>
<reference evidence="7 8" key="1">
    <citation type="submission" date="2019-10" db="EMBL/GenBank/DDBJ databases">
        <title>Genome Sequences from Six Type Strain Members of the Archaeal Family Sulfolobaceae: Acidianus ambivalens, Acidianus infernus, Metallosphaera prunae, Stygiolobus azoricus, Sulfolobus metallicus, and Sulfurisphaera ohwakuensis.</title>
        <authorList>
            <person name="Counts J.A."/>
            <person name="Kelly R.M."/>
        </authorList>
    </citation>
    <scope>NUCLEOTIDE SEQUENCE [LARGE SCALE GENOMIC DNA]</scope>
    <source>
        <strain evidence="7 8">TA-1</strain>
    </source>
</reference>
<keyword evidence="3" id="KW-0460">Magnesium</keyword>
<evidence type="ECO:0000256" key="2">
    <source>
        <dbReference type="ARBA" id="ARBA00023239"/>
    </source>
</evidence>
<dbReference type="InterPro" id="IPR036551">
    <property type="entry name" value="Flavin_trans-like"/>
</dbReference>